<reference evidence="2 3" key="1">
    <citation type="submission" date="2017-03" db="EMBL/GenBank/DDBJ databases">
        <title>Genomes of endolithic fungi from Antarctica.</title>
        <authorList>
            <person name="Coleine C."/>
            <person name="Masonjones S."/>
            <person name="Stajich J.E."/>
        </authorList>
    </citation>
    <scope>NUCLEOTIDE SEQUENCE [LARGE SCALE GENOMIC DNA]</scope>
    <source>
        <strain evidence="2 3">CCFEE 6314</strain>
    </source>
</reference>
<organism evidence="2 3">
    <name type="scientific">Exophiala mesophila</name>
    <name type="common">Black yeast-like fungus</name>
    <dbReference type="NCBI Taxonomy" id="212818"/>
    <lineage>
        <taxon>Eukaryota</taxon>
        <taxon>Fungi</taxon>
        <taxon>Dikarya</taxon>
        <taxon>Ascomycota</taxon>
        <taxon>Pezizomycotina</taxon>
        <taxon>Eurotiomycetes</taxon>
        <taxon>Chaetothyriomycetidae</taxon>
        <taxon>Chaetothyriales</taxon>
        <taxon>Herpotrichiellaceae</taxon>
        <taxon>Exophiala</taxon>
    </lineage>
</organism>
<feature type="compositionally biased region" description="Polar residues" evidence="1">
    <location>
        <begin position="140"/>
        <end position="160"/>
    </location>
</feature>
<evidence type="ECO:0008006" key="4">
    <source>
        <dbReference type="Google" id="ProtNLM"/>
    </source>
</evidence>
<proteinExistence type="predicted"/>
<protein>
    <recommendedName>
        <fullName evidence="4">F-box domain-containing protein</fullName>
    </recommendedName>
</protein>
<feature type="compositionally biased region" description="Polar residues" evidence="1">
    <location>
        <begin position="7"/>
        <end position="49"/>
    </location>
</feature>
<dbReference type="InterPro" id="IPR038883">
    <property type="entry name" value="AN11006-like"/>
</dbReference>
<comment type="caution">
    <text evidence="2">The sequence shown here is derived from an EMBL/GenBank/DDBJ whole genome shotgun (WGS) entry which is preliminary data.</text>
</comment>
<evidence type="ECO:0000256" key="1">
    <source>
        <dbReference type="SAM" id="MobiDB-lite"/>
    </source>
</evidence>
<evidence type="ECO:0000313" key="2">
    <source>
        <dbReference type="EMBL" id="RVX69491.1"/>
    </source>
</evidence>
<gene>
    <name evidence="2" type="ORF">B0A52_06555</name>
</gene>
<feature type="region of interest" description="Disordered" evidence="1">
    <location>
        <begin position="1"/>
        <end position="88"/>
    </location>
</feature>
<feature type="compositionally biased region" description="Polar residues" evidence="1">
    <location>
        <begin position="73"/>
        <end position="83"/>
    </location>
</feature>
<name>A0A438N182_EXOME</name>
<dbReference type="EMBL" id="NAJM01000029">
    <property type="protein sequence ID" value="RVX69491.1"/>
    <property type="molecule type" value="Genomic_DNA"/>
</dbReference>
<feature type="region of interest" description="Disordered" evidence="1">
    <location>
        <begin position="188"/>
        <end position="209"/>
    </location>
</feature>
<dbReference type="AlphaFoldDB" id="A0A438N182"/>
<evidence type="ECO:0000313" key="3">
    <source>
        <dbReference type="Proteomes" id="UP000288859"/>
    </source>
</evidence>
<sequence>MGHPLPTQGSCNENVLQSPSITAPSETTTPILNHLLPSTHQGSSTFSESDFQDALGLAQTSQGNKSTNDDLNHSQYVPTGEVSSTKRKAAEELHVSIGSKKVFKYRRSYGSAPEKSPLNDNPLDRLPPLTAADDFDPWTLANSSSSEEAQNQTVSFNVTGPNGQTVVVAVNLNEVVNHPSVAEVMNSPAQSALASESDRPSSTSDTAESGRKKVGFLDLPFEMRDRIYRSVLVDDDPIDFYARHNLSHSSALLRTCKTVHNEATDVLYGSNSFHFKRQTQYRGKYFDEFWYEVGYEDVRRFFETIGPVNISKMNYLSLKLTDGLKLNEPGMSAPKDQLRFVTDPNLQHVFNLIGKNTVLERFGVIFGGRCQVNLSDFHFLKALSSIKCYKLDILSQSKNNDLGSMTNRISATVQDRLEEIMVVARTDTDTVDQSKKKVQVKLAYVPEEELWASDVRGQVTTYGFWVS</sequence>
<dbReference type="Proteomes" id="UP000288859">
    <property type="component" value="Unassembled WGS sequence"/>
</dbReference>
<feature type="region of interest" description="Disordered" evidence="1">
    <location>
        <begin position="138"/>
        <end position="160"/>
    </location>
</feature>
<feature type="compositionally biased region" description="Polar residues" evidence="1">
    <location>
        <begin position="188"/>
        <end position="207"/>
    </location>
</feature>
<dbReference type="OrthoDB" id="2951834at2759"/>
<dbReference type="PANTHER" id="PTHR42085:SF2">
    <property type="entry name" value="F-BOX DOMAIN-CONTAINING PROTEIN"/>
    <property type="match status" value="1"/>
</dbReference>
<dbReference type="PANTHER" id="PTHR42085">
    <property type="entry name" value="F-BOX DOMAIN-CONTAINING PROTEIN"/>
    <property type="match status" value="1"/>
</dbReference>
<accession>A0A438N182</accession>